<sequence>MTPDVFLTVLAPENLAIIAIATFYGCFVGAVPGLTATMAVALLVPFTFFLDPIPAISAIVATTTTAIFAGDISGTLLRIPGTPASAAYVDDAHRLSQEGHARTSLFVSLFTAAVGGVVGVLILMMIAPQLARIAISFSSFETFWLACLGLTCAIFVGGGTVPKSFASLCIGLAVASVGIDVAVGHPRYTFGVPDLLDGISFIPAMIGIFAFSEVLRTVQNLEKRKEAVTEITEKVGRALAGAFRIVVRFPGTLARSSVLGTLVGALPGAGADIAAWISYALARRFSKNPEKFGKGSYEGVAAGGSSNNAAIGGAWTPALVFGIPGDSVTAIAIGVLLLKGMTPGPRIFVDQPELTSALFGSFLVANIIMVPVGILAILASTYILKVPRAVMAPVILLFSLVGAFAIAGTVTAVWIVLALGLVGYLMEQNGIPLAPAILGIVLGKIIEDNFMISMIKAQGDFMGFFDRQYSLVLGILTLGLWGLLILRTIREMLRAGRKRKGVSR</sequence>
<reference evidence="3 4" key="1">
    <citation type="submission" date="2017-06" db="EMBL/GenBank/DDBJ databases">
        <authorList>
            <person name="Kim H.J."/>
            <person name="Triplett B.A."/>
        </authorList>
    </citation>
    <scope>NUCLEOTIDE SEQUENCE [LARGE SCALE GENOMIC DNA]</scope>
    <source>
        <strain evidence="3 4">DSM 29339</strain>
    </source>
</reference>
<dbReference type="AlphaFoldDB" id="A0A239EHI5"/>
<keyword evidence="1" id="KW-0812">Transmembrane</keyword>
<evidence type="ECO:0000259" key="2">
    <source>
        <dbReference type="Pfam" id="PF01970"/>
    </source>
</evidence>
<dbReference type="Proteomes" id="UP000198426">
    <property type="component" value="Unassembled WGS sequence"/>
</dbReference>
<feature type="domain" description="DUF112" evidence="2">
    <location>
        <begin position="15"/>
        <end position="438"/>
    </location>
</feature>
<protein>
    <submittedName>
        <fullName evidence="3">TctA family transporter</fullName>
    </submittedName>
</protein>
<accession>A0A239EHI5</accession>
<proteinExistence type="predicted"/>
<feature type="transmembrane region" description="Helical" evidence="1">
    <location>
        <begin position="195"/>
        <end position="215"/>
    </location>
</feature>
<dbReference type="PANTHER" id="PTHR35342">
    <property type="entry name" value="TRICARBOXYLIC TRANSPORT PROTEIN"/>
    <property type="match status" value="1"/>
</dbReference>
<feature type="transmembrane region" description="Helical" evidence="1">
    <location>
        <begin position="469"/>
        <end position="489"/>
    </location>
</feature>
<evidence type="ECO:0000313" key="4">
    <source>
        <dbReference type="Proteomes" id="UP000198426"/>
    </source>
</evidence>
<gene>
    <name evidence="3" type="ORF">SAMN05421757_102148</name>
</gene>
<keyword evidence="4" id="KW-1185">Reference proteome</keyword>
<organism evidence="3 4">
    <name type="scientific">Tropicimonas sediminicola</name>
    <dbReference type="NCBI Taxonomy" id="1031541"/>
    <lineage>
        <taxon>Bacteria</taxon>
        <taxon>Pseudomonadati</taxon>
        <taxon>Pseudomonadota</taxon>
        <taxon>Alphaproteobacteria</taxon>
        <taxon>Rhodobacterales</taxon>
        <taxon>Roseobacteraceae</taxon>
        <taxon>Tropicimonas</taxon>
    </lineage>
</organism>
<keyword evidence="1" id="KW-1133">Transmembrane helix</keyword>
<feature type="transmembrane region" description="Helical" evidence="1">
    <location>
        <begin position="15"/>
        <end position="44"/>
    </location>
</feature>
<evidence type="ECO:0000313" key="3">
    <source>
        <dbReference type="EMBL" id="SNS43891.1"/>
    </source>
</evidence>
<keyword evidence="1" id="KW-0472">Membrane</keyword>
<feature type="transmembrane region" description="Helical" evidence="1">
    <location>
        <begin position="165"/>
        <end position="183"/>
    </location>
</feature>
<dbReference type="EMBL" id="FZOY01000002">
    <property type="protein sequence ID" value="SNS43891.1"/>
    <property type="molecule type" value="Genomic_DNA"/>
</dbReference>
<feature type="transmembrane region" description="Helical" evidence="1">
    <location>
        <begin position="318"/>
        <end position="338"/>
    </location>
</feature>
<name>A0A239EHI5_9RHOB</name>
<feature type="transmembrane region" description="Helical" evidence="1">
    <location>
        <begin position="104"/>
        <end position="127"/>
    </location>
</feature>
<dbReference type="OrthoDB" id="9791872at2"/>
<feature type="transmembrane region" description="Helical" evidence="1">
    <location>
        <begin position="396"/>
        <end position="425"/>
    </location>
</feature>
<feature type="transmembrane region" description="Helical" evidence="1">
    <location>
        <begin position="358"/>
        <end position="384"/>
    </location>
</feature>
<feature type="transmembrane region" description="Helical" evidence="1">
    <location>
        <begin position="133"/>
        <end position="158"/>
    </location>
</feature>
<evidence type="ECO:0000256" key="1">
    <source>
        <dbReference type="SAM" id="Phobius"/>
    </source>
</evidence>
<dbReference type="Pfam" id="PF01970">
    <property type="entry name" value="TctA"/>
    <property type="match status" value="1"/>
</dbReference>
<dbReference type="PANTHER" id="PTHR35342:SF5">
    <property type="entry name" value="TRICARBOXYLIC TRANSPORT PROTEIN"/>
    <property type="match status" value="1"/>
</dbReference>
<dbReference type="InterPro" id="IPR002823">
    <property type="entry name" value="DUF112_TM"/>
</dbReference>
<dbReference type="RefSeq" id="WP_089231877.1">
    <property type="nucleotide sequence ID" value="NZ_FZOY01000002.1"/>
</dbReference>